<evidence type="ECO:0008006" key="5">
    <source>
        <dbReference type="Google" id="ProtNLM"/>
    </source>
</evidence>
<keyword evidence="2" id="KW-1133">Transmembrane helix</keyword>
<keyword evidence="1" id="KW-0175">Coiled coil</keyword>
<dbReference type="RefSeq" id="WP_108961333.1">
    <property type="nucleotide sequence ID" value="NZ_BFAZ01000011.1"/>
</dbReference>
<keyword evidence="4" id="KW-1185">Reference proteome</keyword>
<feature type="transmembrane region" description="Helical" evidence="2">
    <location>
        <begin position="20"/>
        <end position="39"/>
    </location>
</feature>
<proteinExistence type="predicted"/>
<organism evidence="3 4">
    <name type="scientific">Leptospira ellinghausenii</name>
    <dbReference type="NCBI Taxonomy" id="1917822"/>
    <lineage>
        <taxon>Bacteria</taxon>
        <taxon>Pseudomonadati</taxon>
        <taxon>Spirochaetota</taxon>
        <taxon>Spirochaetia</taxon>
        <taxon>Leptospirales</taxon>
        <taxon>Leptospiraceae</taxon>
        <taxon>Leptospira</taxon>
    </lineage>
</organism>
<protein>
    <recommendedName>
        <fullName evidence="5">Phage abortive infection protein</fullName>
    </recommendedName>
</protein>
<evidence type="ECO:0000313" key="4">
    <source>
        <dbReference type="Proteomes" id="UP000245206"/>
    </source>
</evidence>
<keyword evidence="2" id="KW-0472">Membrane</keyword>
<feature type="transmembrane region" description="Helical" evidence="2">
    <location>
        <begin position="59"/>
        <end position="80"/>
    </location>
</feature>
<evidence type="ECO:0000256" key="1">
    <source>
        <dbReference type="SAM" id="Coils"/>
    </source>
</evidence>
<dbReference type="AlphaFoldDB" id="A0A2P2DID2"/>
<accession>A0A2P2DID2</accession>
<feature type="coiled-coil region" evidence="1">
    <location>
        <begin position="82"/>
        <end position="111"/>
    </location>
</feature>
<keyword evidence="2" id="KW-0812">Transmembrane</keyword>
<sequence length="269" mass="31278">MGKREKFRYSIININWFKIVLISFSLVSIGIIGAVFLFYYYHFPMLTDDNELWAHFGDFVGGTLSSIFSFFTFIAILYTLHLQREELSLNREELRLNRLELQTANKEAGNQTRIASKQLENSIRQKNEEYLLNYMKVYSEIELNLIHRGFPNTTGAALIESFLNTDSKIKVTTKLISIEDAGMAISTKLILKYLNCLEYLIYWDLLQCRSETFDSIVDSEHQSFSSDYSPFIKSFCNDATFVHLRKSGIIAKMKIEDQFPNIARFINQV</sequence>
<dbReference type="EMBL" id="BFAZ01000011">
    <property type="protein sequence ID" value="GBF44361.1"/>
    <property type="molecule type" value="Genomic_DNA"/>
</dbReference>
<dbReference type="OrthoDB" id="346283at2"/>
<evidence type="ECO:0000313" key="3">
    <source>
        <dbReference type="EMBL" id="GBF44361.1"/>
    </source>
</evidence>
<gene>
    <name evidence="3" type="ORF">LPTSP2_36640</name>
</gene>
<name>A0A2P2DID2_9LEPT</name>
<comment type="caution">
    <text evidence="3">The sequence shown here is derived from an EMBL/GenBank/DDBJ whole genome shotgun (WGS) entry which is preliminary data.</text>
</comment>
<evidence type="ECO:0000256" key="2">
    <source>
        <dbReference type="SAM" id="Phobius"/>
    </source>
</evidence>
<reference evidence="4" key="1">
    <citation type="journal article" date="2019" name="Microbiol. Immunol.">
        <title>Molecular and phenotypic characterization of Leptospira johnsonii sp. nov., Leptospira ellinghausenii sp. nov. and Leptospira ryugenii sp. nov. isolated from soil and water in Japan.</title>
        <authorList>
            <person name="Masuzawa T."/>
            <person name="Saito M."/>
            <person name="Nakao R."/>
            <person name="Nikaido Y."/>
            <person name="Matsumoto M."/>
            <person name="Ogawa M."/>
            <person name="Yokoyama M."/>
            <person name="Hidaka Y."/>
            <person name="Tomita J."/>
            <person name="Sakakibara K."/>
            <person name="Suzuki K."/>
            <person name="Yasuda S."/>
            <person name="Sato H."/>
            <person name="Yamaguchi M."/>
            <person name="Yoshida S.I."/>
            <person name="Koizumi N."/>
            <person name="Kawamura Y."/>
        </authorList>
    </citation>
    <scope>NUCLEOTIDE SEQUENCE [LARGE SCALE GENOMIC DNA]</scope>
    <source>
        <strain evidence="4">E18</strain>
    </source>
</reference>
<dbReference type="Proteomes" id="UP000245206">
    <property type="component" value="Unassembled WGS sequence"/>
</dbReference>